<evidence type="ECO:0008006" key="3">
    <source>
        <dbReference type="Google" id="ProtNLM"/>
    </source>
</evidence>
<protein>
    <recommendedName>
        <fullName evidence="3">Thioredoxin-like fold domain-containing protein</fullName>
    </recommendedName>
</protein>
<dbReference type="SUPFAM" id="SSF52833">
    <property type="entry name" value="Thioredoxin-like"/>
    <property type="match status" value="1"/>
</dbReference>
<dbReference type="Gene3D" id="3.40.30.10">
    <property type="entry name" value="Glutaredoxin"/>
    <property type="match status" value="1"/>
</dbReference>
<name>A0ABQ3N6D2_9BACI</name>
<gene>
    <name evidence="1" type="ORF">AM1BK_30960</name>
</gene>
<evidence type="ECO:0000313" key="2">
    <source>
        <dbReference type="Proteomes" id="UP000637074"/>
    </source>
</evidence>
<organism evidence="1 2">
    <name type="scientific">Neobacillus kokaensis</name>
    <dbReference type="NCBI Taxonomy" id="2759023"/>
    <lineage>
        <taxon>Bacteria</taxon>
        <taxon>Bacillati</taxon>
        <taxon>Bacillota</taxon>
        <taxon>Bacilli</taxon>
        <taxon>Bacillales</taxon>
        <taxon>Bacillaceae</taxon>
        <taxon>Neobacillus</taxon>
    </lineage>
</organism>
<keyword evidence="2" id="KW-1185">Reference proteome</keyword>
<comment type="caution">
    <text evidence="1">The sequence shown here is derived from an EMBL/GenBank/DDBJ whole genome shotgun (WGS) entry which is preliminary data.</text>
</comment>
<dbReference type="Proteomes" id="UP000637074">
    <property type="component" value="Unassembled WGS sequence"/>
</dbReference>
<evidence type="ECO:0000313" key="1">
    <source>
        <dbReference type="EMBL" id="GHH99553.1"/>
    </source>
</evidence>
<proteinExistence type="predicted"/>
<dbReference type="InterPro" id="IPR036249">
    <property type="entry name" value="Thioredoxin-like_sf"/>
</dbReference>
<sequence>MQGEIEADQIVNLSKTKDENDLVLAERYVIKKTPTLVLLDNNGKVIDKYAGVGQKRINSKFLKRGFTLILKCIFS</sequence>
<reference evidence="1 2" key="1">
    <citation type="journal article" date="2022" name="Int. J. Syst. Evol. Microbiol.">
        <title>Neobacillus kokaensis sp. nov., isolated from soil.</title>
        <authorList>
            <person name="Yuki K."/>
            <person name="Matsubara H."/>
            <person name="Yamaguchi S."/>
        </authorList>
    </citation>
    <scope>NUCLEOTIDE SEQUENCE [LARGE SCALE GENOMIC DNA]</scope>
    <source>
        <strain evidence="1 2">LOB 377</strain>
    </source>
</reference>
<dbReference type="EMBL" id="BNDS01000013">
    <property type="protein sequence ID" value="GHH99553.1"/>
    <property type="molecule type" value="Genomic_DNA"/>
</dbReference>
<accession>A0ABQ3N6D2</accession>